<dbReference type="AlphaFoldDB" id="L0KXI3"/>
<dbReference type="EMBL" id="CP003362">
    <property type="protein sequence ID" value="AGB49806.1"/>
    <property type="molecule type" value="Genomic_DNA"/>
</dbReference>
<dbReference type="InterPro" id="IPR011748">
    <property type="entry name" value="Unchr_phage_tail-like"/>
</dbReference>
<evidence type="ECO:0000313" key="1">
    <source>
        <dbReference type="EMBL" id="AGB49806.1"/>
    </source>
</evidence>
<dbReference type="Proteomes" id="UP000010866">
    <property type="component" value="Chromosome"/>
</dbReference>
<dbReference type="STRING" id="867904.Metho_1612"/>
<dbReference type="OrthoDB" id="148108at2157"/>
<gene>
    <name evidence="1" type="ordered locus">Metho_1612</name>
</gene>
<dbReference type="GeneID" id="14406125"/>
<evidence type="ECO:0000313" key="2">
    <source>
        <dbReference type="Proteomes" id="UP000010866"/>
    </source>
</evidence>
<organism evidence="1 2">
    <name type="scientific">Methanomethylovorans hollandica (strain DSM 15978 / NBRC 107637 / DMS1)</name>
    <dbReference type="NCBI Taxonomy" id="867904"/>
    <lineage>
        <taxon>Archaea</taxon>
        <taxon>Methanobacteriati</taxon>
        <taxon>Methanobacteriota</taxon>
        <taxon>Stenosarchaea group</taxon>
        <taxon>Methanomicrobia</taxon>
        <taxon>Methanosarcinales</taxon>
        <taxon>Methanosarcinaceae</taxon>
        <taxon>Methanomethylovorans</taxon>
    </lineage>
</organism>
<reference evidence="2" key="1">
    <citation type="submission" date="2012-02" db="EMBL/GenBank/DDBJ databases">
        <title>Complete sequence of chromosome of Methanomethylovorans hollandica DSM 15978.</title>
        <authorList>
            <person name="Lucas S."/>
            <person name="Copeland A."/>
            <person name="Lapidus A."/>
            <person name="Glavina del Rio T."/>
            <person name="Dalin E."/>
            <person name="Tice H."/>
            <person name="Bruce D."/>
            <person name="Goodwin L."/>
            <person name="Pitluck S."/>
            <person name="Peters L."/>
            <person name="Mikhailova N."/>
            <person name="Held B."/>
            <person name="Kyrpides N."/>
            <person name="Mavromatis K."/>
            <person name="Ivanova N."/>
            <person name="Brettin T."/>
            <person name="Detter J.C."/>
            <person name="Han C."/>
            <person name="Larimer F."/>
            <person name="Land M."/>
            <person name="Hauser L."/>
            <person name="Markowitz V."/>
            <person name="Cheng J.-F."/>
            <person name="Hugenholtz P."/>
            <person name="Woyke T."/>
            <person name="Wu D."/>
            <person name="Spring S."/>
            <person name="Schroeder M."/>
            <person name="Brambilla E."/>
            <person name="Klenk H.-P."/>
            <person name="Eisen J.A."/>
        </authorList>
    </citation>
    <scope>NUCLEOTIDE SEQUENCE [LARGE SCALE GENOMIC DNA]</scope>
    <source>
        <strain evidence="2">DSM 15978 / NBRC 107637 / DMS1</strain>
    </source>
</reference>
<name>L0KXI3_METHD</name>
<dbReference type="Pfam" id="PF09684">
    <property type="entry name" value="Tail_P2_I"/>
    <property type="match status" value="1"/>
</dbReference>
<dbReference type="RefSeq" id="WP_015324971.1">
    <property type="nucleotide sequence ID" value="NC_019977.1"/>
</dbReference>
<dbReference type="HOGENOM" id="CLU_410373_0_0_2"/>
<dbReference type="SUPFAM" id="SSF63829">
    <property type="entry name" value="Calcium-dependent phosphotriesterase"/>
    <property type="match status" value="1"/>
</dbReference>
<dbReference type="KEGG" id="mhz:Metho_1612"/>
<dbReference type="NCBIfam" id="TIGR02242">
    <property type="entry name" value="tail_TIGR02242"/>
    <property type="match status" value="1"/>
</dbReference>
<keyword evidence="2" id="KW-1185">Reference proteome</keyword>
<dbReference type="InterPro" id="IPR011042">
    <property type="entry name" value="6-blade_b-propeller_TolB-like"/>
</dbReference>
<sequence length="719" mass="82019">MQKVNYKLINTKELLDSFKAYAQNVDLESGDIRLNSDHVYKFGDVLLDDNNLSIIDISIDECDVFYLVDEKRNLILTYDQHNDAPKAIGCYPGILPLKLNTLSAIGVDRDTLYIADFVSINGADNARMIALSKRDFQIRWVVCKDHDGKPLHKILDIECDNKGNICLLESETGKILSISKENVDYPAPHSLYSPDPGTSKPKDLTVDTEGNLYVLYEKKLHIFYANTGEKEIPIRPEDLSPSGIVVDACKQVFIGEMGQDDGSDNEISLKTIHKLSGELFTALWSYRGASRKLISDSKGNLYVLNDKGNKLTSLIRQKVNLQDKEGAFSGYYISKPIDSQTPDTRWHRLVLEGEFENGTQLEFLYYVSNDNVVDIKTLSPDQWRKRISETSSVQGNEKRDALFLADSQGQYLWFKIILSGTETRSPVVRKITVFFPRVSYLDHLPAIYREDLLSKGLLERFLSIFESIFFDIDHTIEHIGRYFDAYGTPPEFLSWLGSWLAFAVEENWPEDKKRLFISKAVFLYKKRGTREGLEESIFLLTGKKPFIVEVFKSKDRCQHVAAEDCNEQQGQEKIIFFPPEEAVVKACLDEKTLKRSDKDGALEEAHQEIPLIDILYGTERFGFCVILEDSDMDPVTISRVRRIIEEQKPAHTCYGLKVLQPWFYLDMHTYLGINTKLNKPEFLLGVTSVIGRDTVLHDEEQAGQVGRHARMGIDSTMSW</sequence>
<protein>
    <submittedName>
        <fullName evidence="1">Phage tail protein</fullName>
    </submittedName>
</protein>
<dbReference type="InterPro" id="IPR006521">
    <property type="entry name" value="Tail_protein_I"/>
</dbReference>
<accession>L0KXI3</accession>
<dbReference type="Gene3D" id="2.120.10.30">
    <property type="entry name" value="TolB, C-terminal domain"/>
    <property type="match status" value="1"/>
</dbReference>
<proteinExistence type="predicted"/>